<name>A0A316UAK6_9BASI</name>
<dbReference type="AlphaFoldDB" id="A0A316UAK6"/>
<evidence type="ECO:0000313" key="3">
    <source>
        <dbReference type="Proteomes" id="UP000245942"/>
    </source>
</evidence>
<protein>
    <submittedName>
        <fullName evidence="2">Uncharacterized protein</fullName>
    </submittedName>
</protein>
<sequence>MRGRCLSLAPSHSPSLPPTQLLFSHPLHPFLLLSTTVSLPLLLYSSTLHTITIFYATPLPTPIHTLDTASALTRYHPAFKRDSDDYPKVKLLDSLSSRAAAQPIDCSLTESATTRHPSHDDHDGESYKFTSTHGEAEVSDIQPTRWMQEGTLDVDALSARVKVSLTSTGMALLPDLAVEPSRLAPQEYWSRSADDGHCLATQVQKLASGLVTDNADLPKALPSVYLIVGCTENRVTSL</sequence>
<keyword evidence="3" id="KW-1185">Reference proteome</keyword>
<feature type="region of interest" description="Disordered" evidence="1">
    <location>
        <begin position="109"/>
        <end position="135"/>
    </location>
</feature>
<proteinExistence type="predicted"/>
<dbReference type="GeneID" id="37011240"/>
<accession>A0A316UAK6</accession>
<dbReference type="EMBL" id="KZ819325">
    <property type="protein sequence ID" value="PWN21501.1"/>
    <property type="molecule type" value="Genomic_DNA"/>
</dbReference>
<dbReference type="Proteomes" id="UP000245942">
    <property type="component" value="Unassembled WGS sequence"/>
</dbReference>
<dbReference type="RefSeq" id="XP_025348661.1">
    <property type="nucleotide sequence ID" value="XM_025489506.1"/>
</dbReference>
<feature type="compositionally biased region" description="Basic and acidic residues" evidence="1">
    <location>
        <begin position="117"/>
        <end position="126"/>
    </location>
</feature>
<gene>
    <name evidence="2" type="ORF">BCV69DRAFT_172448</name>
</gene>
<evidence type="ECO:0000256" key="1">
    <source>
        <dbReference type="SAM" id="MobiDB-lite"/>
    </source>
</evidence>
<evidence type="ECO:0000313" key="2">
    <source>
        <dbReference type="EMBL" id="PWN21501.1"/>
    </source>
</evidence>
<reference evidence="2 3" key="1">
    <citation type="journal article" date="2018" name="Mol. Biol. Evol.">
        <title>Broad Genomic Sampling Reveals a Smut Pathogenic Ancestry of the Fungal Clade Ustilaginomycotina.</title>
        <authorList>
            <person name="Kijpornyongpan T."/>
            <person name="Mondo S.J."/>
            <person name="Barry K."/>
            <person name="Sandor L."/>
            <person name="Lee J."/>
            <person name="Lipzen A."/>
            <person name="Pangilinan J."/>
            <person name="LaButti K."/>
            <person name="Hainaut M."/>
            <person name="Henrissat B."/>
            <person name="Grigoriev I.V."/>
            <person name="Spatafora J.W."/>
            <person name="Aime M.C."/>
        </authorList>
    </citation>
    <scope>NUCLEOTIDE SEQUENCE [LARGE SCALE GENOMIC DNA]</scope>
    <source>
        <strain evidence="2 3">MCA 4718</strain>
    </source>
</reference>
<organism evidence="2 3">
    <name type="scientific">Pseudomicrostroma glucosiphilum</name>
    <dbReference type="NCBI Taxonomy" id="1684307"/>
    <lineage>
        <taxon>Eukaryota</taxon>
        <taxon>Fungi</taxon>
        <taxon>Dikarya</taxon>
        <taxon>Basidiomycota</taxon>
        <taxon>Ustilaginomycotina</taxon>
        <taxon>Exobasidiomycetes</taxon>
        <taxon>Microstromatales</taxon>
        <taxon>Microstromatales incertae sedis</taxon>
        <taxon>Pseudomicrostroma</taxon>
    </lineage>
</organism>